<feature type="domain" description="Methyltransferase type 11" evidence="1">
    <location>
        <begin position="86"/>
        <end position="137"/>
    </location>
</feature>
<dbReference type="Gene3D" id="3.40.50.150">
    <property type="entry name" value="Vaccinia Virus protein VP39"/>
    <property type="match status" value="1"/>
</dbReference>
<dbReference type="InterPro" id="IPR029063">
    <property type="entry name" value="SAM-dependent_MTases_sf"/>
</dbReference>
<evidence type="ECO:0000313" key="3">
    <source>
        <dbReference type="Proteomes" id="UP000002383"/>
    </source>
</evidence>
<proteinExistence type="predicted"/>
<keyword evidence="2" id="KW-0489">Methyltransferase</keyword>
<dbReference type="GO" id="GO:0032259">
    <property type="term" value="P:methylation"/>
    <property type="evidence" value="ECO:0007669"/>
    <property type="project" value="UniProtKB-KW"/>
</dbReference>
<dbReference type="KEGG" id="tgr:Tgr7_0468"/>
<dbReference type="SUPFAM" id="SSF53335">
    <property type="entry name" value="S-adenosyl-L-methionine-dependent methyltransferases"/>
    <property type="match status" value="1"/>
</dbReference>
<reference evidence="2 3" key="1">
    <citation type="journal article" date="2011" name="Stand. Genomic Sci.">
        <title>Complete genome sequence of 'Thioalkalivibrio sulfidophilus' HL-EbGr7.</title>
        <authorList>
            <person name="Muyzer G."/>
            <person name="Sorokin D.Y."/>
            <person name="Mavromatis K."/>
            <person name="Lapidus A."/>
            <person name="Clum A."/>
            <person name="Ivanova N."/>
            <person name="Pati A."/>
            <person name="d'Haeseleer P."/>
            <person name="Woyke T."/>
            <person name="Kyrpides N.C."/>
        </authorList>
    </citation>
    <scope>NUCLEOTIDE SEQUENCE [LARGE SCALE GENOMIC DNA]</scope>
    <source>
        <strain evidence="2 3">HL-EbGR7</strain>
    </source>
</reference>
<dbReference type="AlphaFoldDB" id="B8GL48"/>
<evidence type="ECO:0000313" key="2">
    <source>
        <dbReference type="EMBL" id="ACL71566.1"/>
    </source>
</evidence>
<organism evidence="2 3">
    <name type="scientific">Thioalkalivibrio sulfidiphilus (strain HL-EbGR7)</name>
    <dbReference type="NCBI Taxonomy" id="396588"/>
    <lineage>
        <taxon>Bacteria</taxon>
        <taxon>Pseudomonadati</taxon>
        <taxon>Pseudomonadota</taxon>
        <taxon>Gammaproteobacteria</taxon>
        <taxon>Chromatiales</taxon>
        <taxon>Ectothiorhodospiraceae</taxon>
        <taxon>Thioalkalivibrio</taxon>
    </lineage>
</organism>
<dbReference type="CDD" id="cd02440">
    <property type="entry name" value="AdoMet_MTases"/>
    <property type="match status" value="1"/>
</dbReference>
<dbReference type="GO" id="GO:0008757">
    <property type="term" value="F:S-adenosylmethionine-dependent methyltransferase activity"/>
    <property type="evidence" value="ECO:0007669"/>
    <property type="project" value="InterPro"/>
</dbReference>
<keyword evidence="3" id="KW-1185">Reference proteome</keyword>
<dbReference type="InterPro" id="IPR013216">
    <property type="entry name" value="Methyltransf_11"/>
</dbReference>
<sequence length="248" mass="27566">MGDTMNYSEVFNHRGQPYDMAMQLQPMARSQEFIQVIERAALLPGKRVADIPAGGGYLSDFLPSDCSWHGHEPSIGFTGNMINHGAEIQGADLLPLPWADDSMDVAISLAGLHHLQDKSALFADVRRVVRPGGRFVISDVEAHSPQAIFLDGYVNANNSTGHHGIFLDKSTEEDLASNGWACLSSEYVPFHWIFDDLECMGTFCRLLFDLRSDNLWGTVKAIETQLGVDDLENWKVGMRWGLRTIVVE</sequence>
<evidence type="ECO:0000259" key="1">
    <source>
        <dbReference type="Pfam" id="PF08241"/>
    </source>
</evidence>
<dbReference type="Proteomes" id="UP000002383">
    <property type="component" value="Chromosome"/>
</dbReference>
<dbReference type="PANTHER" id="PTHR43591">
    <property type="entry name" value="METHYLTRANSFERASE"/>
    <property type="match status" value="1"/>
</dbReference>
<keyword evidence="2" id="KW-0808">Transferase</keyword>
<name>B8GL48_THISH</name>
<protein>
    <submittedName>
        <fullName evidence="2">Methyltransferase type 11</fullName>
    </submittedName>
</protein>
<dbReference type="Pfam" id="PF08241">
    <property type="entry name" value="Methyltransf_11"/>
    <property type="match status" value="1"/>
</dbReference>
<dbReference type="eggNOG" id="COG2226">
    <property type="taxonomic scope" value="Bacteria"/>
</dbReference>
<dbReference type="HOGENOM" id="CLU_094871_0_0_6"/>
<gene>
    <name evidence="2" type="ordered locus">Tgr7_0468</name>
</gene>
<accession>B8GL48</accession>
<dbReference type="EMBL" id="CP001339">
    <property type="protein sequence ID" value="ACL71566.1"/>
    <property type="molecule type" value="Genomic_DNA"/>
</dbReference>
<dbReference type="OrthoDB" id="9772751at2"/>